<feature type="compositionally biased region" description="Polar residues" evidence="1">
    <location>
        <begin position="131"/>
        <end position="144"/>
    </location>
</feature>
<dbReference type="EMBL" id="CP023406">
    <property type="protein sequence ID" value="ATD68013.1"/>
    <property type="molecule type" value="Genomic_DNA"/>
</dbReference>
<reference evidence="4" key="1">
    <citation type="submission" date="2017-09" db="EMBL/GenBank/DDBJ databases">
        <title>Luteimonas liuhanmingii sp.nov., isolated from the intestinal contents of Tibetan Plateau Pika in Yushu, Qinghai Province, China.</title>
        <authorList>
            <person name="Gui Z."/>
        </authorList>
    </citation>
    <scope>NUCLEOTIDE SEQUENCE [LARGE SCALE GENOMIC DNA]</scope>
    <source>
        <strain evidence="4">100111</strain>
    </source>
</reference>
<keyword evidence="4" id="KW-1185">Reference proteome</keyword>
<evidence type="ECO:0000313" key="4">
    <source>
        <dbReference type="Proteomes" id="UP000218968"/>
    </source>
</evidence>
<dbReference type="OrthoDB" id="5975366at2"/>
<sequence length="162" mass="16499">MQYDRDAVSPWAFFLPIALAVMVGSLVADALGHLMRGRFAEAPVAVVAEVSPAAVAAPEPTPPPAPLPQPVLPEPALPAAPVTEPPHPDAALPAAAPAPSVIAAVEAPSGVDAPRRLSGPMTARQAGESESCINNTVATRSPNGWEQALENDAPVRCEASSP</sequence>
<name>A0A290XG21_9GAMM</name>
<organism evidence="3 4">
    <name type="scientific">Luteimonas chenhongjianii</name>
    <dbReference type="NCBI Taxonomy" id="2006110"/>
    <lineage>
        <taxon>Bacteria</taxon>
        <taxon>Pseudomonadati</taxon>
        <taxon>Pseudomonadota</taxon>
        <taxon>Gammaproteobacteria</taxon>
        <taxon>Lysobacterales</taxon>
        <taxon>Lysobacteraceae</taxon>
        <taxon>Luteimonas</taxon>
    </lineage>
</organism>
<keyword evidence="2" id="KW-0812">Transmembrane</keyword>
<evidence type="ECO:0000256" key="1">
    <source>
        <dbReference type="SAM" id="MobiDB-lite"/>
    </source>
</evidence>
<dbReference type="KEGG" id="lum:CNR27_11720"/>
<feature type="compositionally biased region" description="Pro residues" evidence="1">
    <location>
        <begin position="59"/>
        <end position="78"/>
    </location>
</feature>
<evidence type="ECO:0000313" key="3">
    <source>
        <dbReference type="EMBL" id="ATD68013.1"/>
    </source>
</evidence>
<dbReference type="Proteomes" id="UP000218968">
    <property type="component" value="Chromosome"/>
</dbReference>
<dbReference type="AlphaFoldDB" id="A0A290XG21"/>
<evidence type="ECO:0000256" key="2">
    <source>
        <dbReference type="SAM" id="Phobius"/>
    </source>
</evidence>
<keyword evidence="2" id="KW-1133">Transmembrane helix</keyword>
<feature type="region of interest" description="Disordered" evidence="1">
    <location>
        <begin position="55"/>
        <end position="95"/>
    </location>
</feature>
<feature type="region of interest" description="Disordered" evidence="1">
    <location>
        <begin position="108"/>
        <end position="162"/>
    </location>
</feature>
<dbReference type="RefSeq" id="WP_096298980.1">
    <property type="nucleotide sequence ID" value="NZ_CP023406.1"/>
</dbReference>
<keyword evidence="2" id="KW-0472">Membrane</keyword>
<gene>
    <name evidence="3" type="ORF">CNR27_11720</name>
</gene>
<accession>A0A290XG21</accession>
<proteinExistence type="predicted"/>
<protein>
    <submittedName>
        <fullName evidence="3">Uncharacterized protein</fullName>
    </submittedName>
</protein>
<feature type="transmembrane region" description="Helical" evidence="2">
    <location>
        <begin position="12"/>
        <end position="31"/>
    </location>
</feature>